<dbReference type="Proteomes" id="UP000765509">
    <property type="component" value="Unassembled WGS sequence"/>
</dbReference>
<evidence type="ECO:0000256" key="1">
    <source>
        <dbReference type="SAM" id="MobiDB-lite"/>
    </source>
</evidence>
<sequence>MAARCHAITRLSARAAVDVPPSLSALRACRRQRRQSSQHASTQSQHALKASHTLIRVTTAMTSSRALQMAQPNSNMPYQLALAHVASGDITIARDFA</sequence>
<dbReference type="EMBL" id="AVOT02030383">
    <property type="protein sequence ID" value="MBW0523559.1"/>
    <property type="molecule type" value="Genomic_DNA"/>
</dbReference>
<proteinExistence type="predicted"/>
<name>A0A9Q3ELT8_9BASI</name>
<accession>A0A9Q3ELT8</accession>
<evidence type="ECO:0000313" key="2">
    <source>
        <dbReference type="EMBL" id="MBW0523559.1"/>
    </source>
</evidence>
<organism evidence="2 3">
    <name type="scientific">Austropuccinia psidii MF-1</name>
    <dbReference type="NCBI Taxonomy" id="1389203"/>
    <lineage>
        <taxon>Eukaryota</taxon>
        <taxon>Fungi</taxon>
        <taxon>Dikarya</taxon>
        <taxon>Basidiomycota</taxon>
        <taxon>Pucciniomycotina</taxon>
        <taxon>Pucciniomycetes</taxon>
        <taxon>Pucciniales</taxon>
        <taxon>Sphaerophragmiaceae</taxon>
        <taxon>Austropuccinia</taxon>
    </lineage>
</organism>
<feature type="region of interest" description="Disordered" evidence="1">
    <location>
        <begin position="29"/>
        <end position="51"/>
    </location>
</feature>
<evidence type="ECO:0000313" key="3">
    <source>
        <dbReference type="Proteomes" id="UP000765509"/>
    </source>
</evidence>
<comment type="caution">
    <text evidence="2">The sequence shown here is derived from an EMBL/GenBank/DDBJ whole genome shotgun (WGS) entry which is preliminary data.</text>
</comment>
<reference evidence="2" key="1">
    <citation type="submission" date="2021-03" db="EMBL/GenBank/DDBJ databases">
        <title>Draft genome sequence of rust myrtle Austropuccinia psidii MF-1, a brazilian biotype.</title>
        <authorList>
            <person name="Quecine M.C."/>
            <person name="Pachon D.M.R."/>
            <person name="Bonatelli M.L."/>
            <person name="Correr F.H."/>
            <person name="Franceschini L.M."/>
            <person name="Leite T.F."/>
            <person name="Margarido G.R.A."/>
            <person name="Almeida C.A."/>
            <person name="Ferrarezi J.A."/>
            <person name="Labate C.A."/>
        </authorList>
    </citation>
    <scope>NUCLEOTIDE SEQUENCE</scope>
    <source>
        <strain evidence="2">MF-1</strain>
    </source>
</reference>
<protein>
    <submittedName>
        <fullName evidence="2">Uncharacterized protein</fullName>
    </submittedName>
</protein>
<gene>
    <name evidence="2" type="ORF">O181_063274</name>
</gene>
<keyword evidence="3" id="KW-1185">Reference proteome</keyword>
<dbReference type="AlphaFoldDB" id="A0A9Q3ELT8"/>
<feature type="compositionally biased region" description="Low complexity" evidence="1">
    <location>
        <begin position="37"/>
        <end position="48"/>
    </location>
</feature>